<reference evidence="8 9" key="1">
    <citation type="submission" date="2021-08" db="EMBL/GenBank/DDBJ databases">
        <authorList>
            <person name="Tuo L."/>
        </authorList>
    </citation>
    <scope>NUCLEOTIDE SEQUENCE [LARGE SCALE GENOMIC DNA]</scope>
    <source>
        <strain evidence="8 9">JCM 31229</strain>
    </source>
</reference>
<organism evidence="8 9">
    <name type="scientific">Sphingomonas colocasiae</name>
    <dbReference type="NCBI Taxonomy" id="1848973"/>
    <lineage>
        <taxon>Bacteria</taxon>
        <taxon>Pseudomonadati</taxon>
        <taxon>Pseudomonadota</taxon>
        <taxon>Alphaproteobacteria</taxon>
        <taxon>Sphingomonadales</taxon>
        <taxon>Sphingomonadaceae</taxon>
        <taxon>Sphingomonas</taxon>
    </lineage>
</organism>
<dbReference type="InterPro" id="IPR027368">
    <property type="entry name" value="MnmE_dom2"/>
</dbReference>
<feature type="binding site" evidence="6">
    <location>
        <position position="118"/>
    </location>
    <ligand>
        <name>(6S)-5-formyl-5,6,7,8-tetrahydrofolate</name>
        <dbReference type="ChEBI" id="CHEBI:57457"/>
    </ligand>
</feature>
<accession>A0ABS7PUA9</accession>
<evidence type="ECO:0000256" key="4">
    <source>
        <dbReference type="ARBA" id="ARBA00022958"/>
    </source>
</evidence>
<dbReference type="SMART" id="SM00382">
    <property type="entry name" value="AAA"/>
    <property type="match status" value="1"/>
</dbReference>
<keyword evidence="4 6" id="KW-0630">Potassium</keyword>
<gene>
    <name evidence="6 8" type="primary">mnmE</name>
    <name evidence="6" type="synonym">trmE</name>
    <name evidence="8" type="ORF">K7G82_20675</name>
</gene>
<dbReference type="InterPro" id="IPR031168">
    <property type="entry name" value="G_TrmE"/>
</dbReference>
<evidence type="ECO:0000256" key="5">
    <source>
        <dbReference type="ARBA" id="ARBA00023134"/>
    </source>
</evidence>
<evidence type="ECO:0000313" key="9">
    <source>
        <dbReference type="Proteomes" id="UP000706039"/>
    </source>
</evidence>
<keyword evidence="6" id="KW-0479">Metal-binding</keyword>
<dbReference type="InterPro" id="IPR018948">
    <property type="entry name" value="GTP-bd_TrmE_N"/>
</dbReference>
<dbReference type="RefSeq" id="WP_222991801.1">
    <property type="nucleotide sequence ID" value="NZ_JAINVV010000009.1"/>
</dbReference>
<evidence type="ECO:0000313" key="8">
    <source>
        <dbReference type="EMBL" id="MBY8824731.1"/>
    </source>
</evidence>
<evidence type="ECO:0000256" key="6">
    <source>
        <dbReference type="HAMAP-Rule" id="MF_00379"/>
    </source>
</evidence>
<dbReference type="Gene3D" id="3.30.1360.120">
    <property type="entry name" value="Probable tRNA modification gtpase trme, domain 1"/>
    <property type="match status" value="1"/>
</dbReference>
<feature type="binding site" evidence="6">
    <location>
        <position position="429"/>
    </location>
    <ligand>
        <name>(6S)-5-formyl-5,6,7,8-tetrahydrofolate</name>
        <dbReference type="ChEBI" id="CHEBI:57457"/>
    </ligand>
</feature>
<dbReference type="Gene3D" id="1.20.120.430">
    <property type="entry name" value="tRNA modification GTPase MnmE domain 2"/>
    <property type="match status" value="1"/>
</dbReference>
<keyword evidence="6 8" id="KW-0378">Hydrolase</keyword>
<comment type="subunit">
    <text evidence="6">Homodimer. Heterotetramer of two MnmE and two MnmG subunits.</text>
</comment>
<feature type="binding site" evidence="6">
    <location>
        <position position="20"/>
    </location>
    <ligand>
        <name>(6S)-5-formyl-5,6,7,8-tetrahydrofolate</name>
        <dbReference type="ChEBI" id="CHEBI:57457"/>
    </ligand>
</feature>
<dbReference type="Pfam" id="PF01926">
    <property type="entry name" value="MMR_HSR1"/>
    <property type="match status" value="1"/>
</dbReference>
<comment type="caution">
    <text evidence="6">Lacks conserved residue(s) required for the propagation of feature annotation.</text>
</comment>
<proteinExistence type="inferred from homology"/>
<evidence type="ECO:0000256" key="3">
    <source>
        <dbReference type="ARBA" id="ARBA00022741"/>
    </source>
</evidence>
<comment type="subcellular location">
    <subcellularLocation>
        <location evidence="6">Cytoplasm</location>
    </subcellularLocation>
</comment>
<keyword evidence="9" id="KW-1185">Reference proteome</keyword>
<comment type="similarity">
    <text evidence="1 6">Belongs to the TRAFAC class TrmE-Era-EngA-EngB-Septin-like GTPase superfamily. TrmE GTPase family.</text>
</comment>
<dbReference type="EMBL" id="JAINVV010000009">
    <property type="protein sequence ID" value="MBY8824731.1"/>
    <property type="molecule type" value="Genomic_DNA"/>
</dbReference>
<sequence>MTTIYALSSGAPPAALAVVRISGMSAGPALRALAGRLPVPRRAGLVTLRDPADGEALDQALVLWFPGPASATGEDLAELHLHGGRAVVARVLSALAGIDGLLPAGPGDFTRRAFENGRIDLAEAEGLSDLLFAETELQRRSALAVAGGALSAQVSQWQDRLLMISAQVEALLDFSDEDDVTGPEEGRLQNDAVALSREIDDWLMRPSGERLRDGVRVALAGPPNAGKSTLLNALAGREAAIVSPRAGTTRDVIEVPLALAGRPFVLIDMAGLHEGTGDEIEAVGIERARQVVAESDIILWLGDEATDPAFDSARTIRVHARADLPGREIGVDDAVAVSAMEGSGLSTLVDALIARADAMLPRPGEIALNQRQRDLLRECRSALGSAFSTDLLLLAESLRLARMALDRLTGRAGTEQMLDALFGRFCIGK</sequence>
<feature type="binding site" evidence="6">
    <location>
        <position position="228"/>
    </location>
    <ligand>
        <name>Mg(2+)</name>
        <dbReference type="ChEBI" id="CHEBI:18420"/>
    </ligand>
</feature>
<dbReference type="Gene3D" id="3.40.50.300">
    <property type="entry name" value="P-loop containing nucleotide triphosphate hydrolases"/>
    <property type="match status" value="1"/>
</dbReference>
<name>A0ABS7PUA9_9SPHN</name>
<dbReference type="Proteomes" id="UP000706039">
    <property type="component" value="Unassembled WGS sequence"/>
</dbReference>
<dbReference type="HAMAP" id="MF_00379">
    <property type="entry name" value="GTPase_MnmE"/>
    <property type="match status" value="1"/>
</dbReference>
<feature type="binding site" evidence="6">
    <location>
        <position position="249"/>
    </location>
    <ligand>
        <name>Mg(2+)</name>
        <dbReference type="ChEBI" id="CHEBI:18420"/>
    </ligand>
</feature>
<keyword evidence="3 6" id="KW-0547">Nucleotide-binding</keyword>
<comment type="function">
    <text evidence="6">Exhibits a very high intrinsic GTPase hydrolysis rate. Involved in the addition of a carboxymethylaminomethyl (cmnm) group at the wobble position (U34) of certain tRNAs, forming tRNA-cmnm(5)s(2)U34.</text>
</comment>
<evidence type="ECO:0000256" key="2">
    <source>
        <dbReference type="ARBA" id="ARBA00022694"/>
    </source>
</evidence>
<dbReference type="NCBIfam" id="NF003661">
    <property type="entry name" value="PRK05291.1-3"/>
    <property type="match status" value="1"/>
</dbReference>
<dbReference type="Pfam" id="PF10396">
    <property type="entry name" value="TrmE_N"/>
    <property type="match status" value="1"/>
</dbReference>
<dbReference type="SUPFAM" id="SSF103025">
    <property type="entry name" value="Folate-binding domain"/>
    <property type="match status" value="1"/>
</dbReference>
<dbReference type="GO" id="GO:0016787">
    <property type="term" value="F:hydrolase activity"/>
    <property type="evidence" value="ECO:0007669"/>
    <property type="project" value="UniProtKB-KW"/>
</dbReference>
<feature type="domain" description="TrmE-type G" evidence="7">
    <location>
        <begin position="214"/>
        <end position="357"/>
    </location>
</feature>
<evidence type="ECO:0000259" key="7">
    <source>
        <dbReference type="PROSITE" id="PS51709"/>
    </source>
</evidence>
<dbReference type="CDD" id="cd04164">
    <property type="entry name" value="trmE"/>
    <property type="match status" value="1"/>
</dbReference>
<feature type="binding site" evidence="6">
    <location>
        <begin position="224"/>
        <end position="229"/>
    </location>
    <ligand>
        <name>GTP</name>
        <dbReference type="ChEBI" id="CHEBI:37565"/>
    </ligand>
</feature>
<dbReference type="InterPro" id="IPR006073">
    <property type="entry name" value="GTP-bd"/>
</dbReference>
<keyword evidence="2 6" id="KW-0819">tRNA processing</keyword>
<protein>
    <recommendedName>
        <fullName evidence="6">tRNA modification GTPase MnmE</fullName>
        <ecNumber evidence="6">3.6.-.-</ecNumber>
    </recommendedName>
</protein>
<dbReference type="InterPro" id="IPR025867">
    <property type="entry name" value="MnmE_helical"/>
</dbReference>
<dbReference type="InterPro" id="IPR005225">
    <property type="entry name" value="Small_GTP-bd"/>
</dbReference>
<dbReference type="Pfam" id="PF12631">
    <property type="entry name" value="MnmE_helical"/>
    <property type="match status" value="1"/>
</dbReference>
<evidence type="ECO:0000256" key="1">
    <source>
        <dbReference type="ARBA" id="ARBA00011043"/>
    </source>
</evidence>
<dbReference type="InterPro" id="IPR004520">
    <property type="entry name" value="GTPase_MnmE"/>
</dbReference>
<dbReference type="PANTHER" id="PTHR42714">
    <property type="entry name" value="TRNA MODIFICATION GTPASE GTPBP3"/>
    <property type="match status" value="1"/>
</dbReference>
<feature type="binding site" evidence="6">
    <location>
        <begin position="243"/>
        <end position="249"/>
    </location>
    <ligand>
        <name>GTP</name>
        <dbReference type="ChEBI" id="CHEBI:37565"/>
    </ligand>
</feature>
<dbReference type="SUPFAM" id="SSF52540">
    <property type="entry name" value="P-loop containing nucleoside triphosphate hydrolases"/>
    <property type="match status" value="1"/>
</dbReference>
<keyword evidence="6" id="KW-0460">Magnesium</keyword>
<comment type="caution">
    <text evidence="8">The sequence shown here is derived from an EMBL/GenBank/DDBJ whole genome shotgun (WGS) entry which is preliminary data.</text>
</comment>
<dbReference type="PRINTS" id="PR00326">
    <property type="entry name" value="GTP1OBG"/>
</dbReference>
<dbReference type="CDD" id="cd14858">
    <property type="entry name" value="TrmE_N"/>
    <property type="match status" value="1"/>
</dbReference>
<dbReference type="EC" id="3.6.-.-" evidence="6"/>
<dbReference type="InterPro" id="IPR003593">
    <property type="entry name" value="AAA+_ATPase"/>
</dbReference>
<dbReference type="PROSITE" id="PS51709">
    <property type="entry name" value="G_TRME"/>
    <property type="match status" value="1"/>
</dbReference>
<comment type="cofactor">
    <cofactor evidence="6">
        <name>K(+)</name>
        <dbReference type="ChEBI" id="CHEBI:29103"/>
    </cofactor>
    <text evidence="6">Binds 1 potassium ion per subunit.</text>
</comment>
<dbReference type="InterPro" id="IPR027266">
    <property type="entry name" value="TrmE/GcvT-like"/>
</dbReference>
<keyword evidence="5 6" id="KW-0342">GTP-binding</keyword>
<dbReference type="PANTHER" id="PTHR42714:SF2">
    <property type="entry name" value="TRNA MODIFICATION GTPASE GTPBP3, MITOCHONDRIAL"/>
    <property type="match status" value="1"/>
</dbReference>
<dbReference type="SUPFAM" id="SSF116878">
    <property type="entry name" value="TrmE connector domain"/>
    <property type="match status" value="1"/>
</dbReference>
<keyword evidence="6" id="KW-0963">Cytoplasm</keyword>
<feature type="binding site" evidence="6">
    <location>
        <position position="78"/>
    </location>
    <ligand>
        <name>(6S)-5-formyl-5,6,7,8-tetrahydrofolate</name>
        <dbReference type="ChEBI" id="CHEBI:57457"/>
    </ligand>
</feature>
<dbReference type="NCBIfam" id="TIGR00231">
    <property type="entry name" value="small_GTP"/>
    <property type="match status" value="1"/>
</dbReference>
<dbReference type="InterPro" id="IPR027417">
    <property type="entry name" value="P-loop_NTPase"/>
</dbReference>